<dbReference type="InterPro" id="IPR012349">
    <property type="entry name" value="Split_barrel_FMN-bd"/>
</dbReference>
<evidence type="ECO:0000313" key="3">
    <source>
        <dbReference type="EMBL" id="SCF39922.1"/>
    </source>
</evidence>
<proteinExistence type="predicted"/>
<keyword evidence="1" id="KW-0560">Oxidoreductase</keyword>
<organism evidence="3 4">
    <name type="scientific">Micromonospora echinospora</name>
    <name type="common">Micromonospora purpurea</name>
    <dbReference type="NCBI Taxonomy" id="1877"/>
    <lineage>
        <taxon>Bacteria</taxon>
        <taxon>Bacillati</taxon>
        <taxon>Actinomycetota</taxon>
        <taxon>Actinomycetes</taxon>
        <taxon>Micromonosporales</taxon>
        <taxon>Micromonosporaceae</taxon>
        <taxon>Micromonospora</taxon>
    </lineage>
</organism>
<dbReference type="RefSeq" id="WP_088984817.1">
    <property type="nucleotide sequence ID" value="NZ_LT607413.1"/>
</dbReference>
<dbReference type="InterPro" id="IPR011576">
    <property type="entry name" value="Pyridox_Oxase_N"/>
</dbReference>
<dbReference type="Proteomes" id="UP000198253">
    <property type="component" value="Chromosome I"/>
</dbReference>
<dbReference type="EMBL" id="LT607413">
    <property type="protein sequence ID" value="SCF39922.1"/>
    <property type="molecule type" value="Genomic_DNA"/>
</dbReference>
<dbReference type="Pfam" id="PF01243">
    <property type="entry name" value="PNPOx_N"/>
    <property type="match status" value="1"/>
</dbReference>
<keyword evidence="4" id="KW-1185">Reference proteome</keyword>
<dbReference type="Gene3D" id="2.30.110.10">
    <property type="entry name" value="Electron Transport, Fmn-binding Protein, Chain A"/>
    <property type="match status" value="1"/>
</dbReference>
<dbReference type="SUPFAM" id="SSF50475">
    <property type="entry name" value="FMN-binding split barrel"/>
    <property type="match status" value="1"/>
</dbReference>
<dbReference type="AlphaFoldDB" id="A0A1C5A3X2"/>
<dbReference type="InterPro" id="IPR052019">
    <property type="entry name" value="F420H2_bilvrd_red/Heme_oxyg"/>
</dbReference>
<dbReference type="PANTHER" id="PTHR35176">
    <property type="entry name" value="HEME OXYGENASE HI_0854-RELATED"/>
    <property type="match status" value="1"/>
</dbReference>
<evidence type="ECO:0000259" key="2">
    <source>
        <dbReference type="Pfam" id="PF01243"/>
    </source>
</evidence>
<dbReference type="OrthoDB" id="157302at2"/>
<accession>A0A1C5A3X2</accession>
<reference evidence="4" key="1">
    <citation type="submission" date="2016-06" db="EMBL/GenBank/DDBJ databases">
        <authorList>
            <person name="Varghese N."/>
            <person name="Submissions Spin"/>
        </authorList>
    </citation>
    <scope>NUCLEOTIDE SEQUENCE [LARGE SCALE GENOMIC DNA]</scope>
    <source>
        <strain evidence="4">DSM 43816</strain>
    </source>
</reference>
<name>A0A1C5A3X2_MICEC</name>
<dbReference type="GO" id="GO:0016627">
    <property type="term" value="F:oxidoreductase activity, acting on the CH-CH group of donors"/>
    <property type="evidence" value="ECO:0007669"/>
    <property type="project" value="TreeGrafter"/>
</dbReference>
<evidence type="ECO:0000313" key="4">
    <source>
        <dbReference type="Proteomes" id="UP000198253"/>
    </source>
</evidence>
<protein>
    <submittedName>
        <fullName evidence="3">Nitroimidazol reductase NimA, pyridoxamine 5'-phosphate oxidase superfamily</fullName>
    </submittedName>
</protein>
<dbReference type="PANTHER" id="PTHR35176:SF4">
    <property type="entry name" value="PYRIDOXAMINE 5'-PHOSPHATE OXIDASE-RELATED FMN-BINDING"/>
    <property type="match status" value="1"/>
</dbReference>
<sequence length="170" mass="18620">MSGTPYEVTVDPRYSYPGADPEDWTATLDLLAGAQLYWLSTVRPSGTPHVTPVAGAWHDGALWFCALPTEQKMRNLRANPRCTMLTGMNVLGAGVDVTVTGEAARVTDSAVLEAAAETFRAKYGPAWDYKVDGDLYEGAVGRAWGMRIAPHTVFAFRKDKVKQTRWRLAA</sequence>
<feature type="domain" description="Pyridoxamine 5'-phosphate oxidase N-terminal" evidence="2">
    <location>
        <begin position="28"/>
        <end position="130"/>
    </location>
</feature>
<dbReference type="InParanoid" id="A0A1C5A3X2"/>
<dbReference type="GO" id="GO:0005829">
    <property type="term" value="C:cytosol"/>
    <property type="evidence" value="ECO:0007669"/>
    <property type="project" value="TreeGrafter"/>
</dbReference>
<dbReference type="GO" id="GO:0070967">
    <property type="term" value="F:coenzyme F420 binding"/>
    <property type="evidence" value="ECO:0007669"/>
    <property type="project" value="TreeGrafter"/>
</dbReference>
<evidence type="ECO:0000256" key="1">
    <source>
        <dbReference type="ARBA" id="ARBA00023002"/>
    </source>
</evidence>
<gene>
    <name evidence="3" type="ORF">GA0070618_6260</name>
</gene>